<comment type="caution">
    <text evidence="2">The sequence shown here is derived from an EMBL/GenBank/DDBJ whole genome shotgun (WGS) entry which is preliminary data.</text>
</comment>
<proteinExistence type="predicted"/>
<keyword evidence="1" id="KW-0732">Signal</keyword>
<feature type="signal peptide" evidence="1">
    <location>
        <begin position="1"/>
        <end position="18"/>
    </location>
</feature>
<protein>
    <recommendedName>
        <fullName evidence="4">DUF4468 domain-containing protein</fullName>
    </recommendedName>
</protein>
<evidence type="ECO:0000256" key="1">
    <source>
        <dbReference type="SAM" id="SignalP"/>
    </source>
</evidence>
<dbReference type="AlphaFoldDB" id="A0A7Y9C6T1"/>
<name>A0A7Y9C6T1_9FLAO</name>
<dbReference type="EMBL" id="JACBJI010000008">
    <property type="protein sequence ID" value="NYA72435.1"/>
    <property type="molecule type" value="Genomic_DNA"/>
</dbReference>
<evidence type="ECO:0008006" key="4">
    <source>
        <dbReference type="Google" id="ProtNLM"/>
    </source>
</evidence>
<reference evidence="2 3" key="1">
    <citation type="submission" date="2020-07" db="EMBL/GenBank/DDBJ databases">
        <authorList>
            <person name="Sun Q."/>
        </authorList>
    </citation>
    <scope>NUCLEOTIDE SEQUENCE [LARGE SCALE GENOMIC DNA]</scope>
    <source>
        <strain evidence="2 3">MAH-1</strain>
    </source>
</reference>
<dbReference type="Proteomes" id="UP000535020">
    <property type="component" value="Unassembled WGS sequence"/>
</dbReference>
<accession>A0A7Y9C6T1</accession>
<feature type="chain" id="PRO_5031131966" description="DUF4468 domain-containing protein" evidence="1">
    <location>
        <begin position="19"/>
        <end position="199"/>
    </location>
</feature>
<gene>
    <name evidence="2" type="ORF">HZF10_16005</name>
</gene>
<organism evidence="2 3">
    <name type="scientific">Flavobacterium agri</name>
    <dbReference type="NCBI Taxonomy" id="2743471"/>
    <lineage>
        <taxon>Bacteria</taxon>
        <taxon>Pseudomonadati</taxon>
        <taxon>Bacteroidota</taxon>
        <taxon>Flavobacteriia</taxon>
        <taxon>Flavobacteriales</taxon>
        <taxon>Flavobacteriaceae</taxon>
        <taxon>Flavobacterium</taxon>
    </lineage>
</organism>
<sequence>MKRILLIFLISFSFSGFAQGKGHGKKWLIDETDYVKVPHSFEKKIREKYAELLGKYLEGKCKPVANYILPTLKHDIDRKLPALVFYKDKSGFDYIVETKIEVLKPDPDAPDYREAIVTIRVYDMEARKKIYEDAQNYNNASLVYEDEDEEEDEGESDLELAIDAATELLSEKSPKIRSFIHASMEASINRLAQDTTWNE</sequence>
<evidence type="ECO:0000313" key="3">
    <source>
        <dbReference type="Proteomes" id="UP000535020"/>
    </source>
</evidence>
<dbReference type="RefSeq" id="WP_176007240.1">
    <property type="nucleotide sequence ID" value="NZ_JABWMI010000020.1"/>
</dbReference>
<evidence type="ECO:0000313" key="2">
    <source>
        <dbReference type="EMBL" id="NYA72435.1"/>
    </source>
</evidence>
<keyword evidence="3" id="KW-1185">Reference proteome</keyword>